<dbReference type="CDD" id="cd00054">
    <property type="entry name" value="EGF_CA"/>
    <property type="match status" value="1"/>
</dbReference>
<evidence type="ECO:0000256" key="1">
    <source>
        <dbReference type="ARBA" id="ARBA00022741"/>
    </source>
</evidence>
<dbReference type="GO" id="GO:0005524">
    <property type="term" value="F:ATP binding"/>
    <property type="evidence" value="ECO:0007669"/>
    <property type="project" value="UniProtKB-KW"/>
</dbReference>
<name>A0A6J1JUC1_CUCMA</name>
<dbReference type="PROSITE" id="PS50026">
    <property type="entry name" value="EGF_3"/>
    <property type="match status" value="1"/>
</dbReference>
<sequence>MELIIVANASMVTRGIHISVADAKEKPYLSFELDVNECKYGWLNECKYKDKCSNTEGNDTCHCPKNFHGDGRKGGEGCTKNSTSSILIIIGIGLGLAVLLIATTTTYLCYKKLKFIKQKQRFFHKNGGFVLQRQLSQCNSPKDIVRIFSQQELEKATNNYAQDTIAGKGGYGTVYKGVLEDGLTVAIKTSCILRFDQLSRVLLWTYVVRDSFTKRKLTDKLPSNLHRV</sequence>
<feature type="domain" description="EGF-like" evidence="5">
    <location>
        <begin position="34"/>
        <end position="70"/>
    </location>
</feature>
<dbReference type="Gene3D" id="3.30.200.20">
    <property type="entry name" value="Phosphorylase Kinase, domain 1"/>
    <property type="match status" value="1"/>
</dbReference>
<dbReference type="GO" id="GO:0004674">
    <property type="term" value="F:protein serine/threonine kinase activity"/>
    <property type="evidence" value="ECO:0007669"/>
    <property type="project" value="TreeGrafter"/>
</dbReference>
<evidence type="ECO:0000256" key="2">
    <source>
        <dbReference type="ARBA" id="ARBA00022840"/>
    </source>
</evidence>
<keyword evidence="6" id="KW-1185">Reference proteome</keyword>
<feature type="transmembrane region" description="Helical" evidence="4">
    <location>
        <begin position="86"/>
        <end position="110"/>
    </location>
</feature>
<evidence type="ECO:0000256" key="3">
    <source>
        <dbReference type="PROSITE-ProRule" id="PRU00076"/>
    </source>
</evidence>
<dbReference type="GeneID" id="111487580"/>
<proteinExistence type="predicted"/>
<dbReference type="KEGG" id="cmax:111487580"/>
<dbReference type="PANTHER" id="PTHR27005:SF468">
    <property type="entry name" value="OS01G0310500 PROTEIN"/>
    <property type="match status" value="1"/>
</dbReference>
<keyword evidence="4" id="KW-0812">Transmembrane</keyword>
<keyword evidence="3" id="KW-0245">EGF-like domain</keyword>
<keyword evidence="1" id="KW-0547">Nucleotide-binding</keyword>
<evidence type="ECO:0000259" key="5">
    <source>
        <dbReference type="PROSITE" id="PS50026"/>
    </source>
</evidence>
<comment type="caution">
    <text evidence="3">Lacks conserved residue(s) required for the propagation of feature annotation.</text>
</comment>
<keyword evidence="2" id="KW-0067">ATP-binding</keyword>
<keyword evidence="4" id="KW-0472">Membrane</keyword>
<reference evidence="7" key="1">
    <citation type="submission" date="2025-08" db="UniProtKB">
        <authorList>
            <consortium name="RefSeq"/>
        </authorList>
    </citation>
    <scope>IDENTIFICATION</scope>
    <source>
        <tissue evidence="7">Young leaves</tissue>
    </source>
</reference>
<dbReference type="Proteomes" id="UP000504608">
    <property type="component" value="Unplaced"/>
</dbReference>
<dbReference type="InterPro" id="IPR045274">
    <property type="entry name" value="WAK-like"/>
</dbReference>
<keyword evidence="4" id="KW-1133">Transmembrane helix</keyword>
<accession>A0A6J1JUC1</accession>
<organism evidence="6 7">
    <name type="scientific">Cucurbita maxima</name>
    <name type="common">Pumpkin</name>
    <name type="synonym">Winter squash</name>
    <dbReference type="NCBI Taxonomy" id="3661"/>
    <lineage>
        <taxon>Eukaryota</taxon>
        <taxon>Viridiplantae</taxon>
        <taxon>Streptophyta</taxon>
        <taxon>Embryophyta</taxon>
        <taxon>Tracheophyta</taxon>
        <taxon>Spermatophyta</taxon>
        <taxon>Magnoliopsida</taxon>
        <taxon>eudicotyledons</taxon>
        <taxon>Gunneridae</taxon>
        <taxon>Pentapetalae</taxon>
        <taxon>rosids</taxon>
        <taxon>fabids</taxon>
        <taxon>Cucurbitales</taxon>
        <taxon>Cucurbitaceae</taxon>
        <taxon>Cucurbiteae</taxon>
        <taxon>Cucurbita</taxon>
    </lineage>
</organism>
<dbReference type="SUPFAM" id="SSF56112">
    <property type="entry name" value="Protein kinase-like (PK-like)"/>
    <property type="match status" value="1"/>
</dbReference>
<gene>
    <name evidence="7" type="primary">LOC111487580</name>
</gene>
<dbReference type="AlphaFoldDB" id="A0A6J1JUC1"/>
<evidence type="ECO:0000256" key="4">
    <source>
        <dbReference type="SAM" id="Phobius"/>
    </source>
</evidence>
<dbReference type="RefSeq" id="XP_022990798.1">
    <property type="nucleotide sequence ID" value="XM_023135030.1"/>
</dbReference>
<dbReference type="InterPro" id="IPR000742">
    <property type="entry name" value="EGF"/>
</dbReference>
<evidence type="ECO:0000313" key="6">
    <source>
        <dbReference type="Proteomes" id="UP000504608"/>
    </source>
</evidence>
<dbReference type="Gene3D" id="2.10.25.10">
    <property type="entry name" value="Laminin"/>
    <property type="match status" value="1"/>
</dbReference>
<dbReference type="PANTHER" id="PTHR27005">
    <property type="entry name" value="WALL-ASSOCIATED RECEPTOR KINASE-LIKE 21"/>
    <property type="match status" value="1"/>
</dbReference>
<dbReference type="GO" id="GO:0005886">
    <property type="term" value="C:plasma membrane"/>
    <property type="evidence" value="ECO:0007669"/>
    <property type="project" value="TreeGrafter"/>
</dbReference>
<dbReference type="OrthoDB" id="1749699at2759"/>
<protein>
    <submittedName>
        <fullName evidence="7">Wall-associated receptor kinase-like 11</fullName>
    </submittedName>
</protein>
<dbReference type="InterPro" id="IPR011009">
    <property type="entry name" value="Kinase-like_dom_sf"/>
</dbReference>
<dbReference type="GO" id="GO:0007166">
    <property type="term" value="P:cell surface receptor signaling pathway"/>
    <property type="evidence" value="ECO:0007669"/>
    <property type="project" value="InterPro"/>
</dbReference>
<evidence type="ECO:0000313" key="7">
    <source>
        <dbReference type="RefSeq" id="XP_022990798.1"/>
    </source>
</evidence>